<dbReference type="Proteomes" id="UP001500575">
    <property type="component" value="Unassembled WGS sequence"/>
</dbReference>
<evidence type="ECO:0000256" key="1">
    <source>
        <dbReference type="ARBA" id="ARBA00038240"/>
    </source>
</evidence>
<dbReference type="PANTHER" id="PTHR21064">
    <property type="entry name" value="AMINOGLYCOSIDE PHOSPHOTRANSFERASE DOMAIN-CONTAINING PROTEIN-RELATED"/>
    <property type="match status" value="1"/>
</dbReference>
<gene>
    <name evidence="3" type="ORF">GCM10009843_05510</name>
</gene>
<dbReference type="SUPFAM" id="SSF56112">
    <property type="entry name" value="Protein kinase-like (PK-like)"/>
    <property type="match status" value="1"/>
</dbReference>
<name>A0ABP5JC07_9ACTN</name>
<comment type="similarity">
    <text evidence="1">Belongs to the pseudomonas-type ThrB family.</text>
</comment>
<evidence type="ECO:0000313" key="3">
    <source>
        <dbReference type="EMBL" id="GAA2115792.1"/>
    </source>
</evidence>
<dbReference type="Gene3D" id="3.90.1200.10">
    <property type="match status" value="1"/>
</dbReference>
<protein>
    <submittedName>
        <fullName evidence="3">Phosphotransferase</fullName>
    </submittedName>
</protein>
<keyword evidence="4" id="KW-1185">Reference proteome</keyword>
<accession>A0ABP5JC07</accession>
<dbReference type="Pfam" id="PF01636">
    <property type="entry name" value="APH"/>
    <property type="match status" value="1"/>
</dbReference>
<dbReference type="EMBL" id="BAAAQQ010000002">
    <property type="protein sequence ID" value="GAA2115792.1"/>
    <property type="molecule type" value="Genomic_DNA"/>
</dbReference>
<reference evidence="4" key="1">
    <citation type="journal article" date="2019" name="Int. J. Syst. Evol. Microbiol.">
        <title>The Global Catalogue of Microorganisms (GCM) 10K type strain sequencing project: providing services to taxonomists for standard genome sequencing and annotation.</title>
        <authorList>
            <consortium name="The Broad Institute Genomics Platform"/>
            <consortium name="The Broad Institute Genome Sequencing Center for Infectious Disease"/>
            <person name="Wu L."/>
            <person name="Ma J."/>
        </authorList>
    </citation>
    <scope>NUCLEOTIDE SEQUENCE [LARGE SCALE GENOMIC DNA]</scope>
    <source>
        <strain evidence="4">JCM 16021</strain>
    </source>
</reference>
<sequence>MTTHDLSAADVAARLEPVARRALGEYDIDPGAELTLLNVSENATYAVDDPATGERTVLRVHRHGYHDGREIESELAWLDALRDDTGVRTPRVLPTRDGRRVLAMPEEGESDPRHVVHFEFLPGAEPDESGASLPASFELLGGITARMHEHALTWRRPPGFTRFAWDYDGAFGQVARWGRWQDGMAIGPEELEVLGRLDATLRSRLERFGSAPQRFGLVHADLRLANLLEDGDEVYVIDFDDSGFSWFLYDFGTAVSFFEDDPRVPELTDAWVRGYRAVRELPAEDEAEIPTFVLMRRLLLVAWIGSHSGTDLARSMGVDYTAASCALAESYLSRFA</sequence>
<evidence type="ECO:0000313" key="4">
    <source>
        <dbReference type="Proteomes" id="UP001500575"/>
    </source>
</evidence>
<dbReference type="InterPro" id="IPR050249">
    <property type="entry name" value="Pseudomonas-type_ThrB"/>
</dbReference>
<dbReference type="InterPro" id="IPR011009">
    <property type="entry name" value="Kinase-like_dom_sf"/>
</dbReference>
<feature type="domain" description="Aminoglycoside phosphotransferase" evidence="2">
    <location>
        <begin position="40"/>
        <end position="280"/>
    </location>
</feature>
<dbReference type="RefSeq" id="WP_344302080.1">
    <property type="nucleotide sequence ID" value="NZ_BAAAQQ010000002.1"/>
</dbReference>
<evidence type="ECO:0000259" key="2">
    <source>
        <dbReference type="Pfam" id="PF01636"/>
    </source>
</evidence>
<comment type="caution">
    <text evidence="3">The sequence shown here is derived from an EMBL/GenBank/DDBJ whole genome shotgun (WGS) entry which is preliminary data.</text>
</comment>
<dbReference type="PANTHER" id="PTHR21064:SF6">
    <property type="entry name" value="AMINOGLYCOSIDE PHOSPHOTRANSFERASE DOMAIN-CONTAINING PROTEIN"/>
    <property type="match status" value="1"/>
</dbReference>
<dbReference type="InterPro" id="IPR002575">
    <property type="entry name" value="Aminoglycoside_PTrfase"/>
</dbReference>
<proteinExistence type="inferred from homology"/>
<organism evidence="3 4">
    <name type="scientific">Nocardioides bigeumensis</name>
    <dbReference type="NCBI Taxonomy" id="433657"/>
    <lineage>
        <taxon>Bacteria</taxon>
        <taxon>Bacillati</taxon>
        <taxon>Actinomycetota</taxon>
        <taxon>Actinomycetes</taxon>
        <taxon>Propionibacteriales</taxon>
        <taxon>Nocardioidaceae</taxon>
        <taxon>Nocardioides</taxon>
    </lineage>
</organism>